<accession>A0A8H7P7D7</accession>
<protein>
    <recommendedName>
        <fullName evidence="1">Protein kinase domain-containing protein</fullName>
    </recommendedName>
</protein>
<evidence type="ECO:0000313" key="2">
    <source>
        <dbReference type="EMBL" id="KAF9818792.1"/>
    </source>
</evidence>
<reference evidence="2" key="1">
    <citation type="submission" date="2020-11" db="EMBL/GenBank/DDBJ databases">
        <authorList>
            <person name="Koelle M."/>
            <person name="Horta M.A.C."/>
            <person name="Nowrousian M."/>
            <person name="Ohm R.A."/>
            <person name="Benz P."/>
            <person name="Pilgard A."/>
        </authorList>
    </citation>
    <scope>NUCLEOTIDE SEQUENCE</scope>
    <source>
        <strain evidence="2">FPRL280</strain>
    </source>
</reference>
<comment type="caution">
    <text evidence="2">The sequence shown here is derived from an EMBL/GenBank/DDBJ whole genome shotgun (WGS) entry which is preliminary data.</text>
</comment>
<dbReference type="SMART" id="SM00220">
    <property type="entry name" value="S_TKc"/>
    <property type="match status" value="1"/>
</dbReference>
<dbReference type="PROSITE" id="PS50011">
    <property type="entry name" value="PROTEIN_KINASE_DOM"/>
    <property type="match status" value="1"/>
</dbReference>
<dbReference type="AlphaFoldDB" id="A0A8H7P7D7"/>
<evidence type="ECO:0000259" key="1">
    <source>
        <dbReference type="PROSITE" id="PS50011"/>
    </source>
</evidence>
<name>A0A8H7P7D7_9APHY</name>
<dbReference type="InterPro" id="IPR000719">
    <property type="entry name" value="Prot_kinase_dom"/>
</dbReference>
<sequence>MFPDRDDDHLWSSLDPYELRWQERQPFLQSKGYALRPRYRPGWVPSWRGTGKYPSFCEDGILLPGLRHLIDATRISDGELVYIKRVGTGDNESKIAAMLSTETLRRDPRNHSVPILDIFQDSDDQAISYMVMPFLRLTDRPEFEIVEDVVNFVDQMLEGLIFMHEQGVAHRDCSERNVMMDANQMFPQGFHPIKTGFLPDAKTPARPLARSQVSVKYYYVDYGISIYIPPDVHPKLALGEDGRDRDVPELSIFVPYDPFKVDIFIIGNMLKRIFLDKYTNVGFLLRLHESMTQRDPARRPDSQGALREWQAIRSSLWRVHRKWRLRSRRYWLDNPYYDVVSIYNISTSLTTELVGWGTELQG</sequence>
<organism evidence="2 3">
    <name type="scientific">Rhodonia placenta</name>
    <dbReference type="NCBI Taxonomy" id="104341"/>
    <lineage>
        <taxon>Eukaryota</taxon>
        <taxon>Fungi</taxon>
        <taxon>Dikarya</taxon>
        <taxon>Basidiomycota</taxon>
        <taxon>Agaricomycotina</taxon>
        <taxon>Agaricomycetes</taxon>
        <taxon>Polyporales</taxon>
        <taxon>Adustoporiaceae</taxon>
        <taxon>Rhodonia</taxon>
    </lineage>
</organism>
<dbReference type="Gene3D" id="1.10.510.10">
    <property type="entry name" value="Transferase(Phosphotransferase) domain 1"/>
    <property type="match status" value="1"/>
</dbReference>
<dbReference type="GO" id="GO:0004672">
    <property type="term" value="F:protein kinase activity"/>
    <property type="evidence" value="ECO:0007669"/>
    <property type="project" value="InterPro"/>
</dbReference>
<reference evidence="2" key="2">
    <citation type="journal article" name="Front. Microbiol.">
        <title>Degradative Capacity of Two Strains of Rhodonia placenta: From Phenotype to Genotype.</title>
        <authorList>
            <person name="Kolle M."/>
            <person name="Horta M.A.C."/>
            <person name="Nowrousian M."/>
            <person name="Ohm R.A."/>
            <person name="Benz J.P."/>
            <person name="Pilgard A."/>
        </authorList>
    </citation>
    <scope>NUCLEOTIDE SEQUENCE</scope>
    <source>
        <strain evidence="2">FPRL280</strain>
    </source>
</reference>
<dbReference type="EMBL" id="JADOXO010000026">
    <property type="protein sequence ID" value="KAF9818792.1"/>
    <property type="molecule type" value="Genomic_DNA"/>
</dbReference>
<dbReference type="GO" id="GO:0005524">
    <property type="term" value="F:ATP binding"/>
    <property type="evidence" value="ECO:0007669"/>
    <property type="project" value="InterPro"/>
</dbReference>
<dbReference type="Proteomes" id="UP000639403">
    <property type="component" value="Unassembled WGS sequence"/>
</dbReference>
<dbReference type="InterPro" id="IPR011009">
    <property type="entry name" value="Kinase-like_dom_sf"/>
</dbReference>
<dbReference type="SUPFAM" id="SSF56112">
    <property type="entry name" value="Protein kinase-like (PK-like)"/>
    <property type="match status" value="1"/>
</dbReference>
<gene>
    <name evidence="2" type="ORF">IEO21_02572</name>
</gene>
<proteinExistence type="predicted"/>
<evidence type="ECO:0000313" key="3">
    <source>
        <dbReference type="Proteomes" id="UP000639403"/>
    </source>
</evidence>
<feature type="domain" description="Protein kinase" evidence="1">
    <location>
        <begin position="56"/>
        <end position="337"/>
    </location>
</feature>